<dbReference type="InterPro" id="IPR002401">
    <property type="entry name" value="Cyt_P450_E_grp-I"/>
</dbReference>
<dbReference type="InterPro" id="IPR050665">
    <property type="entry name" value="Cytochrome_P450_Monooxygen"/>
</dbReference>
<keyword evidence="6 13" id="KW-1133">Transmembrane helix</keyword>
<reference evidence="14" key="1">
    <citation type="submission" date="2021-01" db="UniProtKB">
        <authorList>
            <consortium name="EnsemblPlants"/>
        </authorList>
    </citation>
    <scope>IDENTIFICATION</scope>
</reference>
<evidence type="ECO:0000256" key="7">
    <source>
        <dbReference type="ARBA" id="ARBA00023002"/>
    </source>
</evidence>
<evidence type="ECO:0000256" key="2">
    <source>
        <dbReference type="ARBA" id="ARBA00010617"/>
    </source>
</evidence>
<keyword evidence="7 12" id="KW-0560">Oxidoreductase</keyword>
<dbReference type="CDD" id="cd20642">
    <property type="entry name" value="CYP72"/>
    <property type="match status" value="1"/>
</dbReference>
<keyword evidence="3 11" id="KW-0349">Heme</keyword>
<dbReference type="PRINTS" id="PR00463">
    <property type="entry name" value="EP450I"/>
</dbReference>
<keyword evidence="15" id="KW-1185">Reference proteome</keyword>
<keyword evidence="10 13" id="KW-0472">Membrane</keyword>
<sequence length="519" mass="59777">MESTVNTATLTSVLLSILILTWAYRVINWLWLTPKRLERSLKRQGFKGGSYRILYGDMKENSKMTQEAISKPIGLSESIIPRLLPYVDQCLKIYGNNSIMWLGPKPRILLMEPELIKDIFNKISEFHKHKDNPLTRLLGKGVINYEDDKWAKHRKLINPAFHSEKIKNMMPAFYLSSAEMIEKWEKLVFDDDWCELDVWPDLQNMTRDVISRTAFGSSYEEGKRIFELQHQLTTLVTEVALSVYIPGWRFVPTKMNRRMKALNRDIVASLRAIINEKEKAMKEGKTARDDLLGLLIESNWRETKGNKNDKTAGMTVDEVIEECKLFYFAGQETTSTLLVWTMILLSQHQAWQERARDEVLQIFGLEKPHHDGLTHLKIVNMILHEVLRLYPPITIMNRETHENTKLGDLALPAGVIVSLPILSIHHDPKLWGDDANEFKPERFSEGVSKATKNQVTFMPFGWGPRICIGQNFALLEAKMAIALILQRFSFDLSPSYTHAPHALITLQPQHGAPLILHKR</sequence>
<dbReference type="PANTHER" id="PTHR24282">
    <property type="entry name" value="CYTOCHROME P450 FAMILY MEMBER"/>
    <property type="match status" value="1"/>
</dbReference>
<comment type="similarity">
    <text evidence="2 12">Belongs to the cytochrome P450 family.</text>
</comment>
<dbReference type="PANTHER" id="PTHR24282:SF255">
    <property type="entry name" value="CYTOCHROME P450 72A11-RELATED"/>
    <property type="match status" value="1"/>
</dbReference>
<comment type="subcellular location">
    <subcellularLocation>
        <location evidence="1">Membrane</location>
    </subcellularLocation>
</comment>
<keyword evidence="5 11" id="KW-0479">Metal-binding</keyword>
<name>A0A7N0VEZ5_KALFE</name>
<evidence type="ECO:0000313" key="15">
    <source>
        <dbReference type="Proteomes" id="UP000594263"/>
    </source>
</evidence>
<evidence type="ECO:0000256" key="1">
    <source>
        <dbReference type="ARBA" id="ARBA00004370"/>
    </source>
</evidence>
<feature type="transmembrane region" description="Helical" evidence="13">
    <location>
        <begin position="12"/>
        <end position="32"/>
    </location>
</feature>
<evidence type="ECO:0000256" key="6">
    <source>
        <dbReference type="ARBA" id="ARBA00022989"/>
    </source>
</evidence>
<evidence type="ECO:0000256" key="13">
    <source>
        <dbReference type="SAM" id="Phobius"/>
    </source>
</evidence>
<dbReference type="Proteomes" id="UP000594263">
    <property type="component" value="Unplaced"/>
</dbReference>
<dbReference type="SUPFAM" id="SSF48264">
    <property type="entry name" value="Cytochrome P450"/>
    <property type="match status" value="1"/>
</dbReference>
<comment type="cofactor">
    <cofactor evidence="11">
        <name>heme</name>
        <dbReference type="ChEBI" id="CHEBI:30413"/>
    </cofactor>
</comment>
<dbReference type="AlphaFoldDB" id="A0A7N0VEZ5"/>
<dbReference type="Pfam" id="PF00067">
    <property type="entry name" value="p450"/>
    <property type="match status" value="1"/>
</dbReference>
<evidence type="ECO:0000256" key="12">
    <source>
        <dbReference type="RuleBase" id="RU000461"/>
    </source>
</evidence>
<evidence type="ECO:0000256" key="9">
    <source>
        <dbReference type="ARBA" id="ARBA00023033"/>
    </source>
</evidence>
<dbReference type="GO" id="GO:0016705">
    <property type="term" value="F:oxidoreductase activity, acting on paired donors, with incorporation or reduction of molecular oxygen"/>
    <property type="evidence" value="ECO:0007669"/>
    <property type="project" value="InterPro"/>
</dbReference>
<dbReference type="GO" id="GO:0020037">
    <property type="term" value="F:heme binding"/>
    <property type="evidence" value="ECO:0007669"/>
    <property type="project" value="InterPro"/>
</dbReference>
<dbReference type="EnsemblPlants" id="Kaladp0630s0058.1.v1.1">
    <property type="protein sequence ID" value="Kaladp0630s0058.1.v1.1"/>
    <property type="gene ID" value="Kaladp0630s0058.v1.1"/>
</dbReference>
<keyword evidence="8 11" id="KW-0408">Iron</keyword>
<keyword evidence="9 12" id="KW-0503">Monooxygenase</keyword>
<organism evidence="14 15">
    <name type="scientific">Kalanchoe fedtschenkoi</name>
    <name type="common">Lavender scallops</name>
    <name type="synonym">South American air plant</name>
    <dbReference type="NCBI Taxonomy" id="63787"/>
    <lineage>
        <taxon>Eukaryota</taxon>
        <taxon>Viridiplantae</taxon>
        <taxon>Streptophyta</taxon>
        <taxon>Embryophyta</taxon>
        <taxon>Tracheophyta</taxon>
        <taxon>Spermatophyta</taxon>
        <taxon>Magnoliopsida</taxon>
        <taxon>eudicotyledons</taxon>
        <taxon>Gunneridae</taxon>
        <taxon>Pentapetalae</taxon>
        <taxon>Saxifragales</taxon>
        <taxon>Crassulaceae</taxon>
        <taxon>Kalanchoe</taxon>
    </lineage>
</organism>
<dbReference type="Gene3D" id="1.10.630.10">
    <property type="entry name" value="Cytochrome P450"/>
    <property type="match status" value="1"/>
</dbReference>
<dbReference type="Gramene" id="Kaladp0630s0058.1.v1.1">
    <property type="protein sequence ID" value="Kaladp0630s0058.1.v1.1"/>
    <property type="gene ID" value="Kaladp0630s0058.v1.1"/>
</dbReference>
<dbReference type="FunFam" id="1.10.630.10:FF:000029">
    <property type="entry name" value="Cytochrome P450 734A1"/>
    <property type="match status" value="1"/>
</dbReference>
<evidence type="ECO:0008006" key="16">
    <source>
        <dbReference type="Google" id="ProtNLM"/>
    </source>
</evidence>
<keyword evidence="4 13" id="KW-0812">Transmembrane</keyword>
<dbReference type="InterPro" id="IPR001128">
    <property type="entry name" value="Cyt_P450"/>
</dbReference>
<evidence type="ECO:0000256" key="4">
    <source>
        <dbReference type="ARBA" id="ARBA00022692"/>
    </source>
</evidence>
<protein>
    <recommendedName>
        <fullName evidence="16">Cytochrome P450</fullName>
    </recommendedName>
</protein>
<evidence type="ECO:0000256" key="3">
    <source>
        <dbReference type="ARBA" id="ARBA00022617"/>
    </source>
</evidence>
<dbReference type="InterPro" id="IPR036396">
    <property type="entry name" value="Cyt_P450_sf"/>
</dbReference>
<evidence type="ECO:0000256" key="11">
    <source>
        <dbReference type="PIRSR" id="PIRSR602401-1"/>
    </source>
</evidence>
<dbReference type="PRINTS" id="PR00385">
    <property type="entry name" value="P450"/>
</dbReference>
<evidence type="ECO:0000313" key="14">
    <source>
        <dbReference type="EnsemblPlants" id="Kaladp0630s0058.1.v1.1"/>
    </source>
</evidence>
<accession>A0A7N0VEZ5</accession>
<dbReference type="InterPro" id="IPR017972">
    <property type="entry name" value="Cyt_P450_CS"/>
</dbReference>
<dbReference type="GO" id="GO:0016020">
    <property type="term" value="C:membrane"/>
    <property type="evidence" value="ECO:0007669"/>
    <property type="project" value="UniProtKB-SubCell"/>
</dbReference>
<evidence type="ECO:0000256" key="10">
    <source>
        <dbReference type="ARBA" id="ARBA00023136"/>
    </source>
</evidence>
<dbReference type="GO" id="GO:0004497">
    <property type="term" value="F:monooxygenase activity"/>
    <property type="evidence" value="ECO:0007669"/>
    <property type="project" value="UniProtKB-KW"/>
</dbReference>
<dbReference type="GO" id="GO:0005506">
    <property type="term" value="F:iron ion binding"/>
    <property type="evidence" value="ECO:0007669"/>
    <property type="project" value="InterPro"/>
</dbReference>
<dbReference type="PROSITE" id="PS00086">
    <property type="entry name" value="CYTOCHROME_P450"/>
    <property type="match status" value="1"/>
</dbReference>
<proteinExistence type="inferred from homology"/>
<evidence type="ECO:0000256" key="5">
    <source>
        <dbReference type="ARBA" id="ARBA00022723"/>
    </source>
</evidence>
<evidence type="ECO:0000256" key="8">
    <source>
        <dbReference type="ARBA" id="ARBA00023004"/>
    </source>
</evidence>
<feature type="binding site" description="axial binding residue" evidence="11">
    <location>
        <position position="467"/>
    </location>
    <ligand>
        <name>heme</name>
        <dbReference type="ChEBI" id="CHEBI:30413"/>
    </ligand>
    <ligandPart>
        <name>Fe</name>
        <dbReference type="ChEBI" id="CHEBI:18248"/>
    </ligandPart>
</feature>